<feature type="coiled-coil region" evidence="1">
    <location>
        <begin position="62"/>
        <end position="117"/>
    </location>
</feature>
<keyword evidence="3" id="KW-1185">Reference proteome</keyword>
<evidence type="ECO:0000313" key="2">
    <source>
        <dbReference type="EMBL" id="ATC63670.1"/>
    </source>
</evidence>
<sequence length="204" mass="22474">MKKLTNPIILVALGLFLGIGTSLFMFMQAAAPLVAAAKLTRVKPEHAVIKPEAPWDFWTIEIENLAAELKDAKAGLKKREDEIIAREGRFTAERLELAKQRQQLEALRAEIANTMLSIKDDEMKNMKSLAATYSSLSPKATLAIFKQMDDATVVKLLALMKTDVVSPLFEEMGKQGAADPAFAKRAAQLSEKLRLYQSTKTAGP</sequence>
<protein>
    <recommendedName>
        <fullName evidence="4">Magnesium transporter MgtE intracellular domain-containing protein</fullName>
    </recommendedName>
</protein>
<gene>
    <name evidence="2" type="ORF">CMV30_06725</name>
</gene>
<dbReference type="Proteomes" id="UP000217265">
    <property type="component" value="Chromosome"/>
</dbReference>
<dbReference type="RefSeq" id="WP_096055302.1">
    <property type="nucleotide sequence ID" value="NZ_CP023344.1"/>
</dbReference>
<dbReference type="EMBL" id="CP023344">
    <property type="protein sequence ID" value="ATC63670.1"/>
    <property type="molecule type" value="Genomic_DNA"/>
</dbReference>
<reference evidence="2 3" key="1">
    <citation type="submission" date="2017-09" db="EMBL/GenBank/DDBJ databases">
        <title>Complete genome sequence of Verrucomicrobial strain HZ-65, isolated from freshwater.</title>
        <authorList>
            <person name="Choi A."/>
        </authorList>
    </citation>
    <scope>NUCLEOTIDE SEQUENCE [LARGE SCALE GENOMIC DNA]</scope>
    <source>
        <strain evidence="2 3">HZ-65</strain>
    </source>
</reference>
<dbReference type="AlphaFoldDB" id="A0A290Q901"/>
<organism evidence="2 3">
    <name type="scientific">Nibricoccus aquaticus</name>
    <dbReference type="NCBI Taxonomy" id="2576891"/>
    <lineage>
        <taxon>Bacteria</taxon>
        <taxon>Pseudomonadati</taxon>
        <taxon>Verrucomicrobiota</taxon>
        <taxon>Opitutia</taxon>
        <taxon>Opitutales</taxon>
        <taxon>Opitutaceae</taxon>
        <taxon>Nibricoccus</taxon>
    </lineage>
</organism>
<evidence type="ECO:0000256" key="1">
    <source>
        <dbReference type="SAM" id="Coils"/>
    </source>
</evidence>
<dbReference type="OrthoDB" id="193297at2"/>
<evidence type="ECO:0000313" key="3">
    <source>
        <dbReference type="Proteomes" id="UP000217265"/>
    </source>
</evidence>
<accession>A0A290Q901</accession>
<proteinExistence type="predicted"/>
<evidence type="ECO:0008006" key="4">
    <source>
        <dbReference type="Google" id="ProtNLM"/>
    </source>
</evidence>
<dbReference type="KEGG" id="vbh:CMV30_06725"/>
<keyword evidence="1" id="KW-0175">Coiled coil</keyword>
<name>A0A290Q901_9BACT</name>
<dbReference type="SUPFAM" id="SSF158791">
    <property type="entry name" value="MgtE N-terminal domain-like"/>
    <property type="match status" value="1"/>
</dbReference>